<dbReference type="AlphaFoldDB" id="A0A2H0B5S0"/>
<accession>A0A2H0B5S0</accession>
<dbReference type="EMBL" id="PCSR01000086">
    <property type="protein sequence ID" value="PIP52971.1"/>
    <property type="molecule type" value="Genomic_DNA"/>
</dbReference>
<gene>
    <name evidence="2" type="ORF">COX08_03560</name>
</gene>
<dbReference type="Pfam" id="PF18915">
    <property type="entry name" value="DUF5667"/>
    <property type="match status" value="1"/>
</dbReference>
<protein>
    <recommendedName>
        <fullName evidence="1">DUF5667 domain-containing protein</fullName>
    </recommendedName>
</protein>
<comment type="caution">
    <text evidence="2">The sequence shown here is derived from an EMBL/GenBank/DDBJ whole genome shotgun (WGS) entry which is preliminary data.</text>
</comment>
<sequence>MVSPKILLAVSSIVVAFLLVVYTAVKLSQPIPQSSDNNNRVAFTHNLQQIYEASQSSLLSITHNPYLLPYPGILPNHPLYWSKMIRDRIQLMTTTDPTQKMQLLLLFADKRLAAGQLLIATGDNSLGISTITKAEKYLLQTYEIYRQYDDPEKDRYRQNLGDAFSRHLIYIDIAKKQVESDIDLKSMNQLEDAIKAIYDAQFKKLYQELAPQPKLQESSPSALSQ</sequence>
<feature type="domain" description="DUF5667" evidence="1">
    <location>
        <begin position="72"/>
        <end position="187"/>
    </location>
</feature>
<proteinExistence type="predicted"/>
<evidence type="ECO:0000313" key="2">
    <source>
        <dbReference type="EMBL" id="PIP52971.1"/>
    </source>
</evidence>
<dbReference type="InterPro" id="IPR043725">
    <property type="entry name" value="DUF5667"/>
</dbReference>
<name>A0A2H0B5S0_9BACT</name>
<organism evidence="2 3">
    <name type="scientific">Candidatus Beckwithbacteria bacterium CG23_combo_of_CG06-09_8_20_14_all_34_8</name>
    <dbReference type="NCBI Taxonomy" id="1974497"/>
    <lineage>
        <taxon>Bacteria</taxon>
        <taxon>Candidatus Beckwithiibacteriota</taxon>
    </lineage>
</organism>
<dbReference type="Proteomes" id="UP000229459">
    <property type="component" value="Unassembled WGS sequence"/>
</dbReference>
<reference evidence="2 3" key="1">
    <citation type="submission" date="2017-09" db="EMBL/GenBank/DDBJ databases">
        <title>Depth-based differentiation of microbial function through sediment-hosted aquifers and enrichment of novel symbionts in the deep terrestrial subsurface.</title>
        <authorList>
            <person name="Probst A.J."/>
            <person name="Ladd B."/>
            <person name="Jarett J.K."/>
            <person name="Geller-Mcgrath D.E."/>
            <person name="Sieber C.M."/>
            <person name="Emerson J.B."/>
            <person name="Anantharaman K."/>
            <person name="Thomas B.C."/>
            <person name="Malmstrom R."/>
            <person name="Stieglmeier M."/>
            <person name="Klingl A."/>
            <person name="Woyke T."/>
            <person name="Ryan C.M."/>
            <person name="Banfield J.F."/>
        </authorList>
    </citation>
    <scope>NUCLEOTIDE SEQUENCE [LARGE SCALE GENOMIC DNA]</scope>
    <source>
        <strain evidence="2">CG23_combo_of_CG06-09_8_20_14_all_34_8</strain>
    </source>
</reference>
<evidence type="ECO:0000313" key="3">
    <source>
        <dbReference type="Proteomes" id="UP000229459"/>
    </source>
</evidence>
<evidence type="ECO:0000259" key="1">
    <source>
        <dbReference type="Pfam" id="PF18915"/>
    </source>
</evidence>